<accession>A0ACC3BA45</accession>
<comment type="caution">
    <text evidence="1">The sequence shown here is derived from an EMBL/GenBank/DDBJ whole genome shotgun (WGS) entry which is preliminary data.</text>
</comment>
<protein>
    <submittedName>
        <fullName evidence="1">Uncharacterized protein</fullName>
    </submittedName>
</protein>
<name>A0ACC3BA45_9EURO</name>
<gene>
    <name evidence="1" type="ORF">N8T08_001895</name>
</gene>
<evidence type="ECO:0000313" key="2">
    <source>
        <dbReference type="Proteomes" id="UP001177260"/>
    </source>
</evidence>
<organism evidence="1 2">
    <name type="scientific">Aspergillus melleus</name>
    <dbReference type="NCBI Taxonomy" id="138277"/>
    <lineage>
        <taxon>Eukaryota</taxon>
        <taxon>Fungi</taxon>
        <taxon>Dikarya</taxon>
        <taxon>Ascomycota</taxon>
        <taxon>Pezizomycotina</taxon>
        <taxon>Eurotiomycetes</taxon>
        <taxon>Eurotiomycetidae</taxon>
        <taxon>Eurotiales</taxon>
        <taxon>Aspergillaceae</taxon>
        <taxon>Aspergillus</taxon>
        <taxon>Aspergillus subgen. Circumdati</taxon>
    </lineage>
</organism>
<dbReference type="EMBL" id="JAOPJF010000013">
    <property type="protein sequence ID" value="KAK1147156.1"/>
    <property type="molecule type" value="Genomic_DNA"/>
</dbReference>
<reference evidence="1 2" key="1">
    <citation type="journal article" date="2023" name="ACS Omega">
        <title>Identification of the Neoaspergillic Acid Biosynthesis Gene Cluster by Establishing an In Vitro CRISPR-Ribonucleoprotein Genetic System in Aspergillus melleus.</title>
        <authorList>
            <person name="Yuan B."/>
            <person name="Grau M.F."/>
            <person name="Murata R.M."/>
            <person name="Torok T."/>
            <person name="Venkateswaran K."/>
            <person name="Stajich J.E."/>
            <person name="Wang C.C.C."/>
        </authorList>
    </citation>
    <scope>NUCLEOTIDE SEQUENCE [LARGE SCALE GENOMIC DNA]</scope>
    <source>
        <strain evidence="1 2">IMV 1140</strain>
    </source>
</reference>
<proteinExistence type="predicted"/>
<keyword evidence="2" id="KW-1185">Reference proteome</keyword>
<dbReference type="Proteomes" id="UP001177260">
    <property type="component" value="Unassembled WGS sequence"/>
</dbReference>
<sequence length="609" mass="68083">MLQAAGVAFNVLDVDSLEAGSGGNGMRNTFELGSNPPEASSGHTHQGSNEASKLNRPIGGVVTKDDGESYYDHSMLMTLSKEFTPGVNHTELSDDLHTDLLIPQLALGLGQGDADPQLLSPAMADGLWSLFWSNVDPFTKVVPIQTTNQLKEQGSHAKSSSSMALLQSIYACAAMSLSDKDCQSRFGCDRSILLAQTTTIAKQALVNASFLESLDLTTFQAFVLFLTAIQYTLGSSSFWSLLGMALRKAQTMGLHRDGTFLGLSPFETEIRRRVWWYLVSLDVRASEMAGSRNSIISQSWDTRMPSNINDEDTNPTMTTLPKDHAGIRDMSFCLFTYVTINALRSAELERPSNSFLNKEFQIILTKEQLSELRGLLEERFLRFCDPVMPLDLFLSIMARSTLCKLEKKIRLFAPETPNKGPPSPDSWYTYGIRMSEYDKMVHSNELLRGFLWYAHGNFPWGALFGLLRSISTSEWGEREEKGWQCVQDTYRNYPELWQEDKGLNRFVGTLTLKAWDARKTSTYVSAEQNNPPEFIESFIARRSKINDFTASSALDRTQGENVSEAHLASASSAVQGYHEQSQSWSDLSWSSLLYLNTADPDVDFESWLT</sequence>
<evidence type="ECO:0000313" key="1">
    <source>
        <dbReference type="EMBL" id="KAK1147156.1"/>
    </source>
</evidence>